<comment type="caution">
    <text evidence="3">The sequence shown here is derived from an EMBL/GenBank/DDBJ whole genome shotgun (WGS) entry which is preliminary data.</text>
</comment>
<proteinExistence type="predicted"/>
<reference evidence="3 4" key="1">
    <citation type="submission" date="2015-12" db="EMBL/GenBank/DDBJ databases">
        <authorList>
            <person name="Shamseldin A."/>
            <person name="Moawad H."/>
            <person name="Abd El-Rahim W.M."/>
            <person name="Sadowsky M.J."/>
        </authorList>
    </citation>
    <scope>NUCLEOTIDE SEQUENCE [LARGE SCALE GENOMIC DNA]</scope>
    <source>
        <strain evidence="3 4">ZGT118</strain>
    </source>
</reference>
<dbReference type="STRING" id="1685379.AVO45_08345"/>
<dbReference type="Proteomes" id="UP000053791">
    <property type="component" value="Unassembled WGS sequence"/>
</dbReference>
<dbReference type="EMBL" id="LQBQ01000023">
    <property type="protein sequence ID" value="KUJ77972.1"/>
    <property type="molecule type" value="Genomic_DNA"/>
</dbReference>
<evidence type="ECO:0000259" key="2">
    <source>
        <dbReference type="Pfam" id="PF00460"/>
    </source>
</evidence>
<evidence type="ECO:0000313" key="4">
    <source>
        <dbReference type="Proteomes" id="UP000053791"/>
    </source>
</evidence>
<comment type="subcellular location">
    <subcellularLocation>
        <location evidence="1">Bacterial flagellum basal body</location>
    </subcellularLocation>
</comment>
<dbReference type="Pfam" id="PF00460">
    <property type="entry name" value="Flg_bb_rod"/>
    <property type="match status" value="1"/>
</dbReference>
<keyword evidence="3" id="KW-0282">Flagellum</keyword>
<dbReference type="NCBIfam" id="NF009270">
    <property type="entry name" value="PRK12627.1"/>
    <property type="match status" value="1"/>
</dbReference>
<sequence length="129" mass="14319">MFSDLNVFKLAHAVATHAGQRQAVIARNLANADTPGYQPREIEAFQAAYSQGGRRMRMSATREGHMNVEAQDGQAWAEYTLESRQDANGNGVSLEEEMLKAVDVKRQHDRALAIYRSSLTILRTSIGKV</sequence>
<evidence type="ECO:0000256" key="1">
    <source>
        <dbReference type="ARBA" id="ARBA00004117"/>
    </source>
</evidence>
<evidence type="ECO:0000313" key="3">
    <source>
        <dbReference type="EMBL" id="KUJ77972.1"/>
    </source>
</evidence>
<name>A0A0X3TQE2_9RHOB</name>
<keyword evidence="3" id="KW-0966">Cell projection</keyword>
<dbReference type="GO" id="GO:0009425">
    <property type="term" value="C:bacterial-type flagellum basal body"/>
    <property type="evidence" value="ECO:0007669"/>
    <property type="project" value="UniProtKB-SubCell"/>
</dbReference>
<gene>
    <name evidence="3" type="primary">flgB</name>
    <name evidence="3" type="ORF">AVO45_08345</name>
</gene>
<keyword evidence="3" id="KW-0969">Cilium</keyword>
<dbReference type="InterPro" id="IPR001444">
    <property type="entry name" value="Flag_bb_rod_N"/>
</dbReference>
<accession>A0A0X3TQE2</accession>
<organism evidence="3 4">
    <name type="scientific">Ruegeria marisrubri</name>
    <dbReference type="NCBI Taxonomy" id="1685379"/>
    <lineage>
        <taxon>Bacteria</taxon>
        <taxon>Pseudomonadati</taxon>
        <taxon>Pseudomonadota</taxon>
        <taxon>Alphaproteobacteria</taxon>
        <taxon>Rhodobacterales</taxon>
        <taxon>Roseobacteraceae</taxon>
        <taxon>Ruegeria</taxon>
    </lineage>
</organism>
<dbReference type="OrthoDB" id="9788334at2"/>
<feature type="domain" description="Flagellar basal body rod protein N-terminal" evidence="2">
    <location>
        <begin position="20"/>
        <end position="38"/>
    </location>
</feature>
<keyword evidence="4" id="KW-1185">Reference proteome</keyword>
<protein>
    <submittedName>
        <fullName evidence="3">Flagellar biosynthesis protein FlgB</fullName>
    </submittedName>
</protein>
<dbReference type="AlphaFoldDB" id="A0A0X3TQE2"/>